<dbReference type="GO" id="GO:0061630">
    <property type="term" value="F:ubiquitin protein ligase activity"/>
    <property type="evidence" value="ECO:0007669"/>
    <property type="project" value="UniProtKB-EC"/>
</dbReference>
<keyword evidence="10" id="KW-1133">Transmembrane helix</keyword>
<dbReference type="STRING" id="52838.A0A4S8JU85"/>
<evidence type="ECO:0000256" key="6">
    <source>
        <dbReference type="ARBA" id="ARBA00022723"/>
    </source>
</evidence>
<keyword evidence="7 12" id="KW-0863">Zinc-finger</keyword>
<comment type="caution">
    <text evidence="14">The sequence shown here is derived from an EMBL/GenBank/DDBJ whole genome shotgun (WGS) entry which is preliminary data.</text>
</comment>
<keyword evidence="11" id="KW-0472">Membrane</keyword>
<evidence type="ECO:0000256" key="4">
    <source>
        <dbReference type="ARBA" id="ARBA00022679"/>
    </source>
</evidence>
<evidence type="ECO:0000256" key="7">
    <source>
        <dbReference type="ARBA" id="ARBA00022771"/>
    </source>
</evidence>
<dbReference type="PANTHER" id="PTHR45977">
    <property type="entry name" value="TARGET OF ERK KINASE MPK-1"/>
    <property type="match status" value="1"/>
</dbReference>
<dbReference type="InterPro" id="IPR001841">
    <property type="entry name" value="Znf_RING"/>
</dbReference>
<evidence type="ECO:0000256" key="3">
    <source>
        <dbReference type="ARBA" id="ARBA00012483"/>
    </source>
</evidence>
<evidence type="ECO:0000256" key="12">
    <source>
        <dbReference type="PROSITE-ProRule" id="PRU00175"/>
    </source>
</evidence>
<keyword evidence="5" id="KW-0812">Transmembrane</keyword>
<reference evidence="14 15" key="1">
    <citation type="journal article" date="2019" name="Nat. Plants">
        <title>Genome sequencing of Musa balbisiana reveals subgenome evolution and function divergence in polyploid bananas.</title>
        <authorList>
            <person name="Yao X."/>
        </authorList>
    </citation>
    <scope>NUCLEOTIDE SEQUENCE [LARGE SCALE GENOMIC DNA]</scope>
    <source>
        <strain evidence="15">cv. DH-PKW</strain>
        <tissue evidence="14">Leaves</tissue>
    </source>
</reference>
<proteinExistence type="predicted"/>
<dbReference type="PANTHER" id="PTHR45977:SF13">
    <property type="entry name" value="GB|AAF27103.1"/>
    <property type="match status" value="1"/>
</dbReference>
<keyword evidence="15" id="KW-1185">Reference proteome</keyword>
<dbReference type="UniPathway" id="UPA00143"/>
<accession>A0A4S8JU85</accession>
<comment type="subcellular location">
    <subcellularLocation>
        <location evidence="2">Membrane</location>
        <topology evidence="2">Multi-pass membrane protein</topology>
    </subcellularLocation>
</comment>
<name>A0A4S8JU85_MUSBA</name>
<evidence type="ECO:0000256" key="10">
    <source>
        <dbReference type="ARBA" id="ARBA00022989"/>
    </source>
</evidence>
<evidence type="ECO:0000313" key="14">
    <source>
        <dbReference type="EMBL" id="THU65729.1"/>
    </source>
</evidence>
<keyword evidence="4" id="KW-0808">Transferase</keyword>
<dbReference type="Pfam" id="PF13639">
    <property type="entry name" value="zf-RING_2"/>
    <property type="match status" value="1"/>
</dbReference>
<gene>
    <name evidence="14" type="ORF">C4D60_Mb05t06710</name>
</gene>
<evidence type="ECO:0000256" key="2">
    <source>
        <dbReference type="ARBA" id="ARBA00004141"/>
    </source>
</evidence>
<organism evidence="14 15">
    <name type="scientific">Musa balbisiana</name>
    <name type="common">Banana</name>
    <dbReference type="NCBI Taxonomy" id="52838"/>
    <lineage>
        <taxon>Eukaryota</taxon>
        <taxon>Viridiplantae</taxon>
        <taxon>Streptophyta</taxon>
        <taxon>Embryophyta</taxon>
        <taxon>Tracheophyta</taxon>
        <taxon>Spermatophyta</taxon>
        <taxon>Magnoliopsida</taxon>
        <taxon>Liliopsida</taxon>
        <taxon>Zingiberales</taxon>
        <taxon>Musaceae</taxon>
        <taxon>Musa</taxon>
    </lineage>
</organism>
<dbReference type="EMBL" id="PYDT01000003">
    <property type="protein sequence ID" value="THU65729.1"/>
    <property type="molecule type" value="Genomic_DNA"/>
</dbReference>
<dbReference type="Gene3D" id="3.30.40.10">
    <property type="entry name" value="Zinc/RING finger domain, C3HC4 (zinc finger)"/>
    <property type="match status" value="1"/>
</dbReference>
<evidence type="ECO:0000256" key="1">
    <source>
        <dbReference type="ARBA" id="ARBA00000900"/>
    </source>
</evidence>
<dbReference type="InterPro" id="IPR011016">
    <property type="entry name" value="Znf_RING-CH"/>
</dbReference>
<evidence type="ECO:0000256" key="8">
    <source>
        <dbReference type="ARBA" id="ARBA00022786"/>
    </source>
</evidence>
<evidence type="ECO:0000256" key="9">
    <source>
        <dbReference type="ARBA" id="ARBA00022833"/>
    </source>
</evidence>
<dbReference type="SMART" id="SM00184">
    <property type="entry name" value="RING"/>
    <property type="match status" value="1"/>
</dbReference>
<keyword evidence="8" id="KW-0833">Ubl conjugation pathway</keyword>
<evidence type="ECO:0000256" key="5">
    <source>
        <dbReference type="ARBA" id="ARBA00022692"/>
    </source>
</evidence>
<evidence type="ECO:0000313" key="15">
    <source>
        <dbReference type="Proteomes" id="UP000317650"/>
    </source>
</evidence>
<sequence>MHLFLKSTSTVLLPSPRAHMDYVAFVSRAMELAAGTKQELAAEECCVCLSRLEEDEYVTRELPCGHLFHRECIGTWLSSCNRSCPLCRRSVDVKSTSMAAQQQQLLTEELVIWFSSFHIPGF</sequence>
<evidence type="ECO:0000259" key="13">
    <source>
        <dbReference type="PROSITE" id="PS50089"/>
    </source>
</evidence>
<dbReference type="GO" id="GO:0000325">
    <property type="term" value="C:plant-type vacuole"/>
    <property type="evidence" value="ECO:0007669"/>
    <property type="project" value="TreeGrafter"/>
</dbReference>
<dbReference type="SMART" id="SM00744">
    <property type="entry name" value="RINGv"/>
    <property type="match status" value="1"/>
</dbReference>
<keyword evidence="9" id="KW-0862">Zinc</keyword>
<dbReference type="GO" id="GO:0006511">
    <property type="term" value="P:ubiquitin-dependent protein catabolic process"/>
    <property type="evidence" value="ECO:0007669"/>
    <property type="project" value="TreeGrafter"/>
</dbReference>
<dbReference type="GO" id="GO:0008270">
    <property type="term" value="F:zinc ion binding"/>
    <property type="evidence" value="ECO:0007669"/>
    <property type="project" value="UniProtKB-KW"/>
</dbReference>
<dbReference type="EC" id="2.3.2.27" evidence="3"/>
<comment type="catalytic activity">
    <reaction evidence="1">
        <text>S-ubiquitinyl-[E2 ubiquitin-conjugating enzyme]-L-cysteine + [acceptor protein]-L-lysine = [E2 ubiquitin-conjugating enzyme]-L-cysteine + N(6)-ubiquitinyl-[acceptor protein]-L-lysine.</text>
        <dbReference type="EC" id="2.3.2.27"/>
    </reaction>
</comment>
<dbReference type="Proteomes" id="UP000317650">
    <property type="component" value="Chromosome 5"/>
</dbReference>
<feature type="domain" description="RING-type" evidence="13">
    <location>
        <begin position="45"/>
        <end position="88"/>
    </location>
</feature>
<evidence type="ECO:0000256" key="11">
    <source>
        <dbReference type="ARBA" id="ARBA00023136"/>
    </source>
</evidence>
<dbReference type="AlphaFoldDB" id="A0A4S8JU85"/>
<dbReference type="SUPFAM" id="SSF57850">
    <property type="entry name" value="RING/U-box"/>
    <property type="match status" value="1"/>
</dbReference>
<protein>
    <recommendedName>
        <fullName evidence="3">RING-type E3 ubiquitin transferase</fullName>
        <ecNumber evidence="3">2.3.2.27</ecNumber>
    </recommendedName>
</protein>
<keyword evidence="6" id="KW-0479">Metal-binding</keyword>
<dbReference type="GO" id="GO:0016020">
    <property type="term" value="C:membrane"/>
    <property type="evidence" value="ECO:0007669"/>
    <property type="project" value="UniProtKB-SubCell"/>
</dbReference>
<dbReference type="PROSITE" id="PS50089">
    <property type="entry name" value="ZF_RING_2"/>
    <property type="match status" value="1"/>
</dbReference>
<dbReference type="GO" id="GO:0016567">
    <property type="term" value="P:protein ubiquitination"/>
    <property type="evidence" value="ECO:0007669"/>
    <property type="project" value="UniProtKB-UniPathway"/>
</dbReference>
<dbReference type="InterPro" id="IPR013083">
    <property type="entry name" value="Znf_RING/FYVE/PHD"/>
</dbReference>